<comment type="caution">
    <text evidence="2">The sequence shown here is derived from an EMBL/GenBank/DDBJ whole genome shotgun (WGS) entry which is preliminary data.</text>
</comment>
<dbReference type="AlphaFoldDB" id="A0AAD9TLR0"/>
<protein>
    <recommendedName>
        <fullName evidence="1">KIB1-4 beta-propeller domain-containing protein</fullName>
    </recommendedName>
</protein>
<dbReference type="PANTHER" id="PTHR33127:SF5">
    <property type="entry name" value="TRANSMEMBRANE PROTEIN"/>
    <property type="match status" value="1"/>
</dbReference>
<evidence type="ECO:0000313" key="2">
    <source>
        <dbReference type="EMBL" id="KAK2637958.1"/>
    </source>
</evidence>
<evidence type="ECO:0000313" key="3">
    <source>
        <dbReference type="Proteomes" id="UP001280121"/>
    </source>
</evidence>
<reference evidence="2" key="1">
    <citation type="journal article" date="2023" name="Plant J.">
        <title>Genome sequences and population genomics provide insights into the demographic history, inbreeding, and mutation load of two 'living fossil' tree species of Dipteronia.</title>
        <authorList>
            <person name="Feng Y."/>
            <person name="Comes H.P."/>
            <person name="Chen J."/>
            <person name="Zhu S."/>
            <person name="Lu R."/>
            <person name="Zhang X."/>
            <person name="Li P."/>
            <person name="Qiu J."/>
            <person name="Olsen K.M."/>
            <person name="Qiu Y."/>
        </authorList>
    </citation>
    <scope>NUCLEOTIDE SEQUENCE</scope>
    <source>
        <strain evidence="2">KIB01</strain>
    </source>
</reference>
<dbReference type="Proteomes" id="UP001280121">
    <property type="component" value="Unassembled WGS sequence"/>
</dbReference>
<dbReference type="InterPro" id="IPR005174">
    <property type="entry name" value="KIB1-4_b-propeller"/>
</dbReference>
<dbReference type="PANTHER" id="PTHR33127">
    <property type="entry name" value="TRANSMEMBRANE PROTEIN"/>
    <property type="match status" value="1"/>
</dbReference>
<gene>
    <name evidence="2" type="ORF">Ddye_025753</name>
</gene>
<dbReference type="EMBL" id="JANJYI010000008">
    <property type="protein sequence ID" value="KAK2637958.1"/>
    <property type="molecule type" value="Genomic_DNA"/>
</dbReference>
<name>A0AAD9TLR0_9ROSI</name>
<feature type="domain" description="KIB1-4 beta-propeller" evidence="1">
    <location>
        <begin position="96"/>
        <end position="299"/>
    </location>
</feature>
<accession>A0AAD9TLR0</accession>
<proteinExistence type="predicted"/>
<keyword evidence="3" id="KW-1185">Reference proteome</keyword>
<evidence type="ECO:0000259" key="1">
    <source>
        <dbReference type="Pfam" id="PF03478"/>
    </source>
</evidence>
<sequence length="301" mass="34506">MRHLGNFTWETVVHANSTGLGSSSVQPLENTVVQIVAEREFICIWSARIGTIAFVKSRIQKSFLWLMYYKGQKDIRSICNLCDPSTRRIYTVKETRTPIYKNIDLSGAVPCQSRFGWVLFSKGSGNITIKHLFFYNPFTNQVIELPKLGNKYRSTSFSKIPTCPDCMVIALRIPKGGQLEIKTWQPGYDTWLSGYDTWKTFKFSGDYDCDRTLISKQVAYAGESFYCIFSDLNTNVKKVGAFNTKHQEWQEFSGSIAVNNEPHFVYLSVAINGDLLLVAVYSYIQGPELWRFDLSENKWFC</sequence>
<organism evidence="2 3">
    <name type="scientific">Dipteronia dyeriana</name>
    <dbReference type="NCBI Taxonomy" id="168575"/>
    <lineage>
        <taxon>Eukaryota</taxon>
        <taxon>Viridiplantae</taxon>
        <taxon>Streptophyta</taxon>
        <taxon>Embryophyta</taxon>
        <taxon>Tracheophyta</taxon>
        <taxon>Spermatophyta</taxon>
        <taxon>Magnoliopsida</taxon>
        <taxon>eudicotyledons</taxon>
        <taxon>Gunneridae</taxon>
        <taxon>Pentapetalae</taxon>
        <taxon>rosids</taxon>
        <taxon>malvids</taxon>
        <taxon>Sapindales</taxon>
        <taxon>Sapindaceae</taxon>
        <taxon>Hippocastanoideae</taxon>
        <taxon>Acereae</taxon>
        <taxon>Dipteronia</taxon>
    </lineage>
</organism>
<dbReference type="Pfam" id="PF03478">
    <property type="entry name" value="Beta-prop_KIB1-4"/>
    <property type="match status" value="1"/>
</dbReference>